<reference evidence="1 2" key="1">
    <citation type="submission" date="2020-08" db="EMBL/GenBank/DDBJ databases">
        <title>Genomic Encyclopedia of Type Strains, Phase III (KMG-III): the genomes of soil and plant-associated and newly described type strains.</title>
        <authorList>
            <person name="Whitman W."/>
        </authorList>
    </citation>
    <scope>NUCLEOTIDE SEQUENCE [LARGE SCALE GENOMIC DNA]</scope>
    <source>
        <strain evidence="1 2">CECT 3287</strain>
    </source>
</reference>
<sequence length="66" mass="7770">MKVVMAPLPCPASHPRDEELCEREIAHEGDHWYTVWTDAVEHIDEVHISYIRVPDYPVFWKDTPNP</sequence>
<dbReference type="AlphaFoldDB" id="A0A7W5ANT0"/>
<evidence type="ECO:0000313" key="1">
    <source>
        <dbReference type="EMBL" id="MBB3099427.1"/>
    </source>
</evidence>
<organism evidence="1 2">
    <name type="scientific">Actinoplanes campanulatus</name>
    <dbReference type="NCBI Taxonomy" id="113559"/>
    <lineage>
        <taxon>Bacteria</taxon>
        <taxon>Bacillati</taxon>
        <taxon>Actinomycetota</taxon>
        <taxon>Actinomycetes</taxon>
        <taxon>Micromonosporales</taxon>
        <taxon>Micromonosporaceae</taxon>
        <taxon>Actinoplanes</taxon>
    </lineage>
</organism>
<dbReference type="EMBL" id="JACHXF010000018">
    <property type="protein sequence ID" value="MBB3099427.1"/>
    <property type="molecule type" value="Genomic_DNA"/>
</dbReference>
<dbReference type="Proteomes" id="UP000590749">
    <property type="component" value="Unassembled WGS sequence"/>
</dbReference>
<evidence type="ECO:0000313" key="2">
    <source>
        <dbReference type="Proteomes" id="UP000590749"/>
    </source>
</evidence>
<keyword evidence="2" id="KW-1185">Reference proteome</keyword>
<dbReference type="RefSeq" id="WP_183225475.1">
    <property type="nucleotide sequence ID" value="NZ_BMPW01000021.1"/>
</dbReference>
<accession>A0A7W5ANT0</accession>
<proteinExistence type="predicted"/>
<name>A0A7W5ANT0_9ACTN</name>
<comment type="caution">
    <text evidence="1">The sequence shown here is derived from an EMBL/GenBank/DDBJ whole genome shotgun (WGS) entry which is preliminary data.</text>
</comment>
<protein>
    <submittedName>
        <fullName evidence="1">Uncharacterized protein</fullName>
    </submittedName>
</protein>
<gene>
    <name evidence="1" type="ORF">FHR83_007133</name>
</gene>